<dbReference type="EMBL" id="CM056810">
    <property type="protein sequence ID" value="KAJ8644357.1"/>
    <property type="molecule type" value="Genomic_DNA"/>
</dbReference>
<reference evidence="1 2" key="1">
    <citation type="journal article" date="2022" name="Hortic Res">
        <title>A haplotype resolved chromosomal level avocado genome allows analysis of novel avocado genes.</title>
        <authorList>
            <person name="Nath O."/>
            <person name="Fletcher S.J."/>
            <person name="Hayward A."/>
            <person name="Shaw L.M."/>
            <person name="Masouleh A.K."/>
            <person name="Furtado A."/>
            <person name="Henry R.J."/>
            <person name="Mitter N."/>
        </authorList>
    </citation>
    <scope>NUCLEOTIDE SEQUENCE [LARGE SCALE GENOMIC DNA]</scope>
    <source>
        <strain evidence="2">cv. Hass</strain>
    </source>
</reference>
<keyword evidence="2" id="KW-1185">Reference proteome</keyword>
<name>A0ACC2MGR2_PERAE</name>
<sequence length="114" mass="12120">MAEKPTLAETIRYAYKSEESATRDQRAREASRVGPTSSSRPPALQQQQAKRLKSNVPTPVSVPICAYCSRVSTSRSAETSDYFGSTTGSAEIFGDSAKTPTGASTASGKQAKEL</sequence>
<dbReference type="Proteomes" id="UP001234297">
    <property type="component" value="Chromosome 2"/>
</dbReference>
<evidence type="ECO:0000313" key="1">
    <source>
        <dbReference type="EMBL" id="KAJ8644357.1"/>
    </source>
</evidence>
<gene>
    <name evidence="1" type="ORF">MRB53_006105</name>
</gene>
<accession>A0ACC2MGR2</accession>
<comment type="caution">
    <text evidence="1">The sequence shown here is derived from an EMBL/GenBank/DDBJ whole genome shotgun (WGS) entry which is preliminary data.</text>
</comment>
<proteinExistence type="predicted"/>
<protein>
    <submittedName>
        <fullName evidence="1">Uncharacterized protein</fullName>
    </submittedName>
</protein>
<organism evidence="1 2">
    <name type="scientific">Persea americana</name>
    <name type="common">Avocado</name>
    <dbReference type="NCBI Taxonomy" id="3435"/>
    <lineage>
        <taxon>Eukaryota</taxon>
        <taxon>Viridiplantae</taxon>
        <taxon>Streptophyta</taxon>
        <taxon>Embryophyta</taxon>
        <taxon>Tracheophyta</taxon>
        <taxon>Spermatophyta</taxon>
        <taxon>Magnoliopsida</taxon>
        <taxon>Magnoliidae</taxon>
        <taxon>Laurales</taxon>
        <taxon>Lauraceae</taxon>
        <taxon>Persea</taxon>
    </lineage>
</organism>
<evidence type="ECO:0000313" key="2">
    <source>
        <dbReference type="Proteomes" id="UP001234297"/>
    </source>
</evidence>